<organism evidence="12 13">
    <name type="scientific">Jonquetella anthropi DSM 22815</name>
    <dbReference type="NCBI Taxonomy" id="885272"/>
    <lineage>
        <taxon>Bacteria</taxon>
        <taxon>Thermotogati</taxon>
        <taxon>Synergistota</taxon>
        <taxon>Synergistia</taxon>
        <taxon>Synergistales</taxon>
        <taxon>Dethiosulfovibrionaceae</taxon>
        <taxon>Jonquetella</taxon>
    </lineage>
</organism>
<dbReference type="InterPro" id="IPR029062">
    <property type="entry name" value="Class_I_gatase-like"/>
</dbReference>
<evidence type="ECO:0000313" key="12">
    <source>
        <dbReference type="EMBL" id="EHM12653.1"/>
    </source>
</evidence>
<dbReference type="Gene3D" id="3.30.300.10">
    <property type="match status" value="1"/>
</dbReference>
<name>H0UIE5_9BACT</name>
<dbReference type="UniPathway" id="UPA00189">
    <property type="reaction ID" value="UER00296"/>
</dbReference>
<dbReference type="GO" id="GO:0005524">
    <property type="term" value="F:ATP binding"/>
    <property type="evidence" value="ECO:0007669"/>
    <property type="project" value="UniProtKB-UniRule"/>
</dbReference>
<accession>H0UIE5</accession>
<comment type="pathway">
    <text evidence="2 9">Purine metabolism; GMP biosynthesis; GMP from XMP (L-Gln route): step 1/1.</text>
</comment>
<dbReference type="FunFam" id="3.40.50.620:FF:000001">
    <property type="entry name" value="GMP synthase [glutamine-hydrolyzing]"/>
    <property type="match status" value="1"/>
</dbReference>
<dbReference type="SUPFAM" id="SSF54810">
    <property type="entry name" value="GMP synthetase C-terminal dimerisation domain"/>
    <property type="match status" value="1"/>
</dbReference>
<dbReference type="RefSeq" id="WP_008522441.1">
    <property type="nucleotide sequence ID" value="NZ_CM001376.1"/>
</dbReference>
<dbReference type="STRING" id="885272.JonanDRAFT_0228"/>
<dbReference type="PRINTS" id="PR00096">
    <property type="entry name" value="GATASE"/>
</dbReference>
<feature type="binding site" evidence="10">
    <location>
        <begin position="222"/>
        <end position="228"/>
    </location>
    <ligand>
        <name>ATP</name>
        <dbReference type="ChEBI" id="CHEBI:30616"/>
    </ligand>
</feature>
<dbReference type="InterPro" id="IPR014729">
    <property type="entry name" value="Rossmann-like_a/b/a_fold"/>
</dbReference>
<dbReference type="HOGENOM" id="CLU_014340_0_5_0"/>
<keyword evidence="8 9" id="KW-0315">Glutamine amidotransferase</keyword>
<evidence type="ECO:0000256" key="5">
    <source>
        <dbReference type="ARBA" id="ARBA00022749"/>
    </source>
</evidence>
<dbReference type="Pfam" id="PF00117">
    <property type="entry name" value="GATase"/>
    <property type="match status" value="1"/>
</dbReference>
<dbReference type="eggNOG" id="COG0519">
    <property type="taxonomic scope" value="Bacteria"/>
</dbReference>
<evidence type="ECO:0000256" key="7">
    <source>
        <dbReference type="ARBA" id="ARBA00022840"/>
    </source>
</evidence>
<evidence type="ECO:0000256" key="4">
    <source>
        <dbReference type="ARBA" id="ARBA00022741"/>
    </source>
</evidence>
<feature type="domain" description="GMPS ATP-PPase" evidence="11">
    <location>
        <begin position="195"/>
        <end position="384"/>
    </location>
</feature>
<feature type="active site" evidence="9">
    <location>
        <position position="170"/>
    </location>
</feature>
<dbReference type="GO" id="GO:0003921">
    <property type="term" value="F:GMP synthase activity"/>
    <property type="evidence" value="ECO:0007669"/>
    <property type="project" value="InterPro"/>
</dbReference>
<dbReference type="EMBL" id="CM001376">
    <property type="protein sequence ID" value="EHM12653.1"/>
    <property type="molecule type" value="Genomic_DNA"/>
</dbReference>
<dbReference type="AlphaFoldDB" id="H0UIE5"/>
<dbReference type="InterPro" id="IPR022955">
    <property type="entry name" value="GMP_synthase"/>
</dbReference>
<feature type="active site" evidence="9">
    <location>
        <position position="168"/>
    </location>
</feature>
<dbReference type="CDD" id="cd01742">
    <property type="entry name" value="GATase1_GMP_Synthase"/>
    <property type="match status" value="1"/>
</dbReference>
<dbReference type="GO" id="GO:0005829">
    <property type="term" value="C:cytosol"/>
    <property type="evidence" value="ECO:0007669"/>
    <property type="project" value="TreeGrafter"/>
</dbReference>
<dbReference type="MEROPS" id="C26.957"/>
<dbReference type="FunFam" id="3.40.50.880:FF:000001">
    <property type="entry name" value="GMP synthase [glutamine-hydrolyzing]"/>
    <property type="match status" value="1"/>
</dbReference>
<evidence type="ECO:0000256" key="1">
    <source>
        <dbReference type="ARBA" id="ARBA00002332"/>
    </source>
</evidence>
<dbReference type="InterPro" id="IPR022310">
    <property type="entry name" value="NAD/GMP_synthase"/>
</dbReference>
<dbReference type="EC" id="6.3.5.2" evidence="9"/>
<sequence length="509" mass="56420">MENIVIIDCGSQFTQLIARRIREMHVHSEIIPAGCTLDEVKSRQPKGLIISGGPKSVLDQGSPRVPDGFFYLGVPILGVCYGMQLMARLFGGVVRRSKAREYGRGHVSIQDKSCAIFAGLPDSFQVWMSHGDDVEKIPPDFVLTAQSDDGVVAGFRSKDGRFNALQYHPEVAHTQGGEKMLHNFIYDICGCKGDWQLGDWISIAQADIDAKVGNDKVICGLSGGVDSSVAAALVSRAIGDRLECIFVNNGLLRQNEAEEVLESYKQMKLNVHYVDASEQFLSALTGVIEPERKRKIIGETFIRVFEDQARKIKGARWLLQGTLYPDVIESGARKGADVIKSHHNVGGLPQDMNMNLLEPLRDLFKDEVRALGRLLGLPENIVRRHPFPGPGLAVRCLGDITKEKLNVLRQADHIFLEEIRAAGLYDQIWQAFAVLLPVFTVGVMGDERTYARVCALRAITSSDGMTAEWYPMSHSVLDRVSTRICNEVRGINRVVYDCTSKPPATVEWE</sequence>
<dbReference type="FunFam" id="3.30.300.10:FF:000002">
    <property type="entry name" value="GMP synthase [glutamine-hydrolyzing]"/>
    <property type="match status" value="1"/>
</dbReference>
<keyword evidence="13" id="KW-1185">Reference proteome</keyword>
<protein>
    <recommendedName>
        <fullName evidence="9">GMP synthase [glutamine-hydrolyzing]</fullName>
        <ecNumber evidence="9">6.3.5.2</ecNumber>
    </recommendedName>
    <alternativeName>
        <fullName evidence="9">GMP synthetase</fullName>
    </alternativeName>
    <alternativeName>
        <fullName evidence="9">Glutamine amidotransferase</fullName>
    </alternativeName>
</protein>
<dbReference type="NCBIfam" id="NF000848">
    <property type="entry name" value="PRK00074.1"/>
    <property type="match status" value="1"/>
</dbReference>
<reference evidence="12 13" key="1">
    <citation type="submission" date="2011-11" db="EMBL/GenBank/DDBJ databases">
        <title>The Noncontiguous Finished genome of Jonquetella anthropi DSM 22815.</title>
        <authorList>
            <consortium name="US DOE Joint Genome Institute (JGI-PGF)"/>
            <person name="Lucas S."/>
            <person name="Copeland A."/>
            <person name="Lapidus A."/>
            <person name="Glavina del Rio T."/>
            <person name="Dalin E."/>
            <person name="Tice H."/>
            <person name="Bruce D."/>
            <person name="Goodwin L."/>
            <person name="Pitluck S."/>
            <person name="Peters L."/>
            <person name="Mikhailova N."/>
            <person name="Held B."/>
            <person name="Kyrpides N."/>
            <person name="Mavromatis K."/>
            <person name="Ivanova N."/>
            <person name="Markowitz V."/>
            <person name="Cheng J.-F."/>
            <person name="Hugenholtz P."/>
            <person name="Woyke T."/>
            <person name="Wu D."/>
            <person name="Gronow S."/>
            <person name="Wellnitz S."/>
            <person name="Brambilla E."/>
            <person name="Klenk H.-P."/>
            <person name="Eisen J.A."/>
        </authorList>
    </citation>
    <scope>NUCLEOTIDE SEQUENCE [LARGE SCALE GENOMIC DNA]</scope>
    <source>
        <strain evidence="12 13">DSM 22815</strain>
    </source>
</reference>
<comment type="function">
    <text evidence="1 9">Catalyzes the synthesis of GMP from XMP.</text>
</comment>
<keyword evidence="4 9" id="KW-0547">Nucleotide-binding</keyword>
<evidence type="ECO:0000313" key="13">
    <source>
        <dbReference type="Proteomes" id="UP000003806"/>
    </source>
</evidence>
<dbReference type="Gene3D" id="3.40.50.880">
    <property type="match status" value="1"/>
</dbReference>
<dbReference type="Gene3D" id="3.40.50.620">
    <property type="entry name" value="HUPs"/>
    <property type="match status" value="1"/>
</dbReference>
<dbReference type="InterPro" id="IPR001674">
    <property type="entry name" value="GMP_synth_C"/>
</dbReference>
<comment type="subunit">
    <text evidence="9">Homodimer.</text>
</comment>
<evidence type="ECO:0000256" key="10">
    <source>
        <dbReference type="PROSITE-ProRule" id="PRU00886"/>
    </source>
</evidence>
<comment type="catalytic activity">
    <reaction evidence="9">
        <text>XMP + L-glutamine + ATP + H2O = GMP + L-glutamate + AMP + diphosphate + 2 H(+)</text>
        <dbReference type="Rhea" id="RHEA:11680"/>
        <dbReference type="ChEBI" id="CHEBI:15377"/>
        <dbReference type="ChEBI" id="CHEBI:15378"/>
        <dbReference type="ChEBI" id="CHEBI:29985"/>
        <dbReference type="ChEBI" id="CHEBI:30616"/>
        <dbReference type="ChEBI" id="CHEBI:33019"/>
        <dbReference type="ChEBI" id="CHEBI:57464"/>
        <dbReference type="ChEBI" id="CHEBI:58115"/>
        <dbReference type="ChEBI" id="CHEBI:58359"/>
        <dbReference type="ChEBI" id="CHEBI:456215"/>
        <dbReference type="EC" id="6.3.5.2"/>
    </reaction>
</comment>
<evidence type="ECO:0000256" key="3">
    <source>
        <dbReference type="ARBA" id="ARBA00022598"/>
    </source>
</evidence>
<keyword evidence="7 9" id="KW-0067">ATP-binding</keyword>
<dbReference type="CDD" id="cd01997">
    <property type="entry name" value="GMP_synthase_C"/>
    <property type="match status" value="1"/>
</dbReference>
<dbReference type="SUPFAM" id="SSF52402">
    <property type="entry name" value="Adenine nucleotide alpha hydrolases-like"/>
    <property type="match status" value="1"/>
</dbReference>
<dbReference type="NCBIfam" id="TIGR00884">
    <property type="entry name" value="guaA_Cterm"/>
    <property type="match status" value="1"/>
</dbReference>
<dbReference type="Pfam" id="PF00958">
    <property type="entry name" value="GMP_synt_C"/>
    <property type="match status" value="1"/>
</dbReference>
<dbReference type="InterPro" id="IPR025777">
    <property type="entry name" value="GMPS_ATP_PPase_dom"/>
</dbReference>
<dbReference type="NCBIfam" id="TIGR00888">
    <property type="entry name" value="guaA_Nterm"/>
    <property type="match status" value="1"/>
</dbReference>
<keyword evidence="6 9" id="KW-0658">Purine biosynthesis</keyword>
<dbReference type="InterPro" id="IPR017926">
    <property type="entry name" value="GATASE"/>
</dbReference>
<evidence type="ECO:0000256" key="9">
    <source>
        <dbReference type="HAMAP-Rule" id="MF_00344"/>
    </source>
</evidence>
<evidence type="ECO:0000259" key="11">
    <source>
        <dbReference type="PROSITE" id="PS51553"/>
    </source>
</evidence>
<dbReference type="PANTHER" id="PTHR11922:SF2">
    <property type="entry name" value="GMP SYNTHASE [GLUTAMINE-HYDROLYZING]"/>
    <property type="match status" value="1"/>
</dbReference>
<dbReference type="SUPFAM" id="SSF52317">
    <property type="entry name" value="Class I glutamine amidotransferase-like"/>
    <property type="match status" value="1"/>
</dbReference>
<evidence type="ECO:0000256" key="8">
    <source>
        <dbReference type="ARBA" id="ARBA00022962"/>
    </source>
</evidence>
<keyword evidence="3 9" id="KW-0436">Ligase</keyword>
<keyword evidence="5 9" id="KW-0332">GMP biosynthesis</keyword>
<dbReference type="PROSITE" id="PS51273">
    <property type="entry name" value="GATASE_TYPE_1"/>
    <property type="match status" value="1"/>
</dbReference>
<feature type="active site" description="Nucleophile" evidence="9">
    <location>
        <position position="80"/>
    </location>
</feature>
<dbReference type="HAMAP" id="MF_00344">
    <property type="entry name" value="GMP_synthase"/>
    <property type="match status" value="1"/>
</dbReference>
<gene>
    <name evidence="9" type="primary">guaA</name>
    <name evidence="12" type="ORF">JonanDRAFT_0228</name>
</gene>
<dbReference type="PANTHER" id="PTHR11922">
    <property type="entry name" value="GMP SYNTHASE-RELATED"/>
    <property type="match status" value="1"/>
</dbReference>
<dbReference type="OrthoDB" id="9802219at2"/>
<dbReference type="PRINTS" id="PR00097">
    <property type="entry name" value="ANTSNTHASEII"/>
</dbReference>
<dbReference type="PRINTS" id="PR00099">
    <property type="entry name" value="CPSGATASE"/>
</dbReference>
<dbReference type="Proteomes" id="UP000003806">
    <property type="component" value="Chromosome"/>
</dbReference>
<evidence type="ECO:0000256" key="2">
    <source>
        <dbReference type="ARBA" id="ARBA00005153"/>
    </source>
</evidence>
<dbReference type="Pfam" id="PF02540">
    <property type="entry name" value="NAD_synthase"/>
    <property type="match status" value="1"/>
</dbReference>
<dbReference type="InterPro" id="IPR004739">
    <property type="entry name" value="GMP_synth_GATase"/>
</dbReference>
<evidence type="ECO:0000256" key="6">
    <source>
        <dbReference type="ARBA" id="ARBA00022755"/>
    </source>
</evidence>
<dbReference type="PROSITE" id="PS51553">
    <property type="entry name" value="GMPS_ATP_PPASE"/>
    <property type="match status" value="1"/>
</dbReference>
<proteinExistence type="inferred from homology"/>